<evidence type="ECO:0000313" key="13">
    <source>
        <dbReference type="Proteomes" id="UP000238762"/>
    </source>
</evidence>
<keyword evidence="6 10" id="KW-0460">Magnesium</keyword>
<evidence type="ECO:0000256" key="5">
    <source>
        <dbReference type="ARBA" id="ARBA00022801"/>
    </source>
</evidence>
<dbReference type="GO" id="GO:0017111">
    <property type="term" value="F:ribonucleoside triphosphate phosphatase activity"/>
    <property type="evidence" value="ECO:0007669"/>
    <property type="project" value="InterPro"/>
</dbReference>
<evidence type="ECO:0000256" key="9">
    <source>
        <dbReference type="ARBA" id="ARBA00052017"/>
    </source>
</evidence>
<dbReference type="GO" id="GO:0036222">
    <property type="term" value="F:XTP diphosphatase activity"/>
    <property type="evidence" value="ECO:0007669"/>
    <property type="project" value="UniProtKB-UniRule"/>
</dbReference>
<evidence type="ECO:0000256" key="6">
    <source>
        <dbReference type="ARBA" id="ARBA00022842"/>
    </source>
</evidence>
<keyword evidence="13" id="KW-1185">Reference proteome</keyword>
<dbReference type="OrthoDB" id="9807456at2"/>
<dbReference type="Proteomes" id="UP000238762">
    <property type="component" value="Unassembled WGS sequence"/>
</dbReference>
<dbReference type="SUPFAM" id="SSF52972">
    <property type="entry name" value="ITPase-like"/>
    <property type="match status" value="1"/>
</dbReference>
<evidence type="ECO:0000256" key="8">
    <source>
        <dbReference type="ARBA" id="ARBA00051875"/>
    </source>
</evidence>
<comment type="catalytic activity">
    <reaction evidence="9 10">
        <text>XTP + H2O = XMP + diphosphate + H(+)</text>
        <dbReference type="Rhea" id="RHEA:28610"/>
        <dbReference type="ChEBI" id="CHEBI:15377"/>
        <dbReference type="ChEBI" id="CHEBI:15378"/>
        <dbReference type="ChEBI" id="CHEBI:33019"/>
        <dbReference type="ChEBI" id="CHEBI:57464"/>
        <dbReference type="ChEBI" id="CHEBI:61314"/>
        <dbReference type="EC" id="3.6.1.66"/>
    </reaction>
</comment>
<dbReference type="GO" id="GO:0000166">
    <property type="term" value="F:nucleotide binding"/>
    <property type="evidence" value="ECO:0007669"/>
    <property type="project" value="UniProtKB-KW"/>
</dbReference>
<dbReference type="GO" id="GO:0009117">
    <property type="term" value="P:nucleotide metabolic process"/>
    <property type="evidence" value="ECO:0007669"/>
    <property type="project" value="UniProtKB-KW"/>
</dbReference>
<dbReference type="RefSeq" id="WP_106287939.1">
    <property type="nucleotide sequence ID" value="NZ_CAWNTC010000243.1"/>
</dbReference>
<dbReference type="EMBL" id="PVWJ01000025">
    <property type="protein sequence ID" value="PSB03766.1"/>
    <property type="molecule type" value="Genomic_DNA"/>
</dbReference>
<feature type="binding site" evidence="10">
    <location>
        <position position="68"/>
    </location>
    <ligand>
        <name>substrate</name>
    </ligand>
</feature>
<organism evidence="12 13">
    <name type="scientific">Merismopedia glauca CCAP 1448/3</name>
    <dbReference type="NCBI Taxonomy" id="1296344"/>
    <lineage>
        <taxon>Bacteria</taxon>
        <taxon>Bacillati</taxon>
        <taxon>Cyanobacteriota</taxon>
        <taxon>Cyanophyceae</taxon>
        <taxon>Synechococcales</taxon>
        <taxon>Merismopediaceae</taxon>
        <taxon>Merismopedia</taxon>
    </lineage>
</organism>
<comment type="cofactor">
    <cofactor evidence="10">
        <name>Mg(2+)</name>
        <dbReference type="ChEBI" id="CHEBI:18420"/>
    </cofactor>
    <text evidence="10">Binds 1 Mg(2+) ion per subunit.</text>
</comment>
<dbReference type="GO" id="GO:0005829">
    <property type="term" value="C:cytosol"/>
    <property type="evidence" value="ECO:0007669"/>
    <property type="project" value="TreeGrafter"/>
</dbReference>
<dbReference type="CDD" id="cd00515">
    <property type="entry name" value="HAM1"/>
    <property type="match status" value="1"/>
</dbReference>
<accession>A0A2T1C6A3</accession>
<dbReference type="EC" id="3.6.1.66" evidence="10"/>
<reference evidence="12 13" key="1">
    <citation type="submission" date="2018-02" db="EMBL/GenBank/DDBJ databases">
        <authorList>
            <person name="Cohen D.B."/>
            <person name="Kent A.D."/>
        </authorList>
    </citation>
    <scope>NUCLEOTIDE SEQUENCE [LARGE SCALE GENOMIC DNA]</scope>
    <source>
        <strain evidence="12 13">CCAP 1448/3</strain>
    </source>
</reference>
<evidence type="ECO:0000256" key="11">
    <source>
        <dbReference type="RuleBase" id="RU003781"/>
    </source>
</evidence>
<evidence type="ECO:0000313" key="12">
    <source>
        <dbReference type="EMBL" id="PSB03766.1"/>
    </source>
</evidence>
<dbReference type="PANTHER" id="PTHR11067:SF9">
    <property type="entry name" value="INOSINE TRIPHOSPHATE PYROPHOSPHATASE"/>
    <property type="match status" value="1"/>
</dbReference>
<dbReference type="Gene3D" id="3.90.950.10">
    <property type="match status" value="1"/>
</dbReference>
<evidence type="ECO:0000256" key="4">
    <source>
        <dbReference type="ARBA" id="ARBA00022741"/>
    </source>
</evidence>
<keyword evidence="5 10" id="KW-0378">Hydrolase</keyword>
<dbReference type="GO" id="GO:0046872">
    <property type="term" value="F:metal ion binding"/>
    <property type="evidence" value="ECO:0007669"/>
    <property type="project" value="UniProtKB-KW"/>
</dbReference>
<keyword evidence="7 10" id="KW-0546">Nucleotide metabolism</keyword>
<dbReference type="PANTHER" id="PTHR11067">
    <property type="entry name" value="INOSINE TRIPHOSPHATE PYROPHOSPHATASE/HAM1 PROTEIN"/>
    <property type="match status" value="1"/>
</dbReference>
<feature type="binding site" evidence="10">
    <location>
        <begin position="8"/>
        <end position="13"/>
    </location>
    <ligand>
        <name>substrate</name>
    </ligand>
</feature>
<feature type="binding site" evidence="10">
    <location>
        <begin position="185"/>
        <end position="186"/>
    </location>
    <ligand>
        <name>substrate</name>
    </ligand>
</feature>
<dbReference type="GO" id="GO:0036220">
    <property type="term" value="F:ITP diphosphatase activity"/>
    <property type="evidence" value="ECO:0007669"/>
    <property type="project" value="UniProtKB-UniRule"/>
</dbReference>
<comment type="caution">
    <text evidence="12">The sequence shown here is derived from an EMBL/GenBank/DDBJ whole genome shotgun (WGS) entry which is preliminary data.</text>
</comment>
<feature type="binding site" evidence="10">
    <location>
        <begin position="157"/>
        <end position="160"/>
    </location>
    <ligand>
        <name>substrate</name>
    </ligand>
</feature>
<dbReference type="GO" id="GO:0035870">
    <property type="term" value="F:dITP diphosphatase activity"/>
    <property type="evidence" value="ECO:0007669"/>
    <property type="project" value="UniProtKB-UniRule"/>
</dbReference>
<sequence length="204" mass="22446">MKTLVVATTNPGKLQEMQKYLAQSGWELELMPPDMEIVETEETFAANACLKATDVAKALGKWAIADDSGLSVAALNGAPGIYSARYAKTDKQRIDRVLRELAEINGDIASETEESSLREAEFICAVAVARPDGTIALLIEGRCPGEILHEPRGDRGFGYDPIFYVPEVQLTFAEMTPEMKRSLSHRGKAFEQVLPRLSRLETNS</sequence>
<feature type="binding site" evidence="10">
    <location>
        <position position="67"/>
    </location>
    <ligand>
        <name>Mg(2+)</name>
        <dbReference type="ChEBI" id="CHEBI:18420"/>
    </ligand>
</feature>
<reference evidence="12 13" key="2">
    <citation type="submission" date="2018-03" db="EMBL/GenBank/DDBJ databases">
        <title>The ancient ancestry and fast evolution of plastids.</title>
        <authorList>
            <person name="Moore K.R."/>
            <person name="Magnabosco C."/>
            <person name="Momper L."/>
            <person name="Gold D.A."/>
            <person name="Bosak T."/>
            <person name="Fournier G.P."/>
        </authorList>
    </citation>
    <scope>NUCLEOTIDE SEQUENCE [LARGE SCALE GENOMIC DNA]</scope>
    <source>
        <strain evidence="12 13">CCAP 1448/3</strain>
    </source>
</reference>
<comment type="subunit">
    <text evidence="2 10">Homodimer.</text>
</comment>
<comment type="function">
    <text evidence="10">Pyrophosphatase that catalyzes the hydrolysis of nucleoside triphosphates to their monophosphate derivatives, with a high preference for the non-canonical purine nucleotides XTP (xanthosine triphosphate), dITP (deoxyinosine triphosphate) and ITP. Seems to function as a house-cleaning enzyme that removes non-canonical purine nucleotides from the nucleotide pool, thus preventing their incorporation into DNA/RNA and avoiding chromosomal lesions.</text>
</comment>
<comment type="caution">
    <text evidence="10">Lacks conserved residue(s) required for the propagation of feature annotation.</text>
</comment>
<dbReference type="HAMAP" id="MF_01405">
    <property type="entry name" value="Non_canon_purine_NTPase"/>
    <property type="match status" value="1"/>
</dbReference>
<comment type="catalytic activity">
    <reaction evidence="10">
        <text>ITP + H2O = IMP + diphosphate + H(+)</text>
        <dbReference type="Rhea" id="RHEA:29399"/>
        <dbReference type="ChEBI" id="CHEBI:15377"/>
        <dbReference type="ChEBI" id="CHEBI:15378"/>
        <dbReference type="ChEBI" id="CHEBI:33019"/>
        <dbReference type="ChEBI" id="CHEBI:58053"/>
        <dbReference type="ChEBI" id="CHEBI:61402"/>
        <dbReference type="EC" id="3.6.1.66"/>
    </reaction>
</comment>
<dbReference type="GO" id="GO:0009146">
    <property type="term" value="P:purine nucleoside triphosphate catabolic process"/>
    <property type="evidence" value="ECO:0007669"/>
    <property type="project" value="UniProtKB-UniRule"/>
</dbReference>
<dbReference type="NCBIfam" id="TIGR00042">
    <property type="entry name" value="RdgB/HAM1 family non-canonical purine NTP pyrophosphatase"/>
    <property type="match status" value="1"/>
</dbReference>
<name>A0A2T1C6A3_9CYAN</name>
<protein>
    <recommendedName>
        <fullName evidence="10">dITP/XTP pyrophosphatase</fullName>
        <ecNumber evidence="10">3.6.1.66</ecNumber>
    </recommendedName>
    <alternativeName>
        <fullName evidence="10">Non-canonical purine NTP pyrophosphatase</fullName>
    </alternativeName>
    <alternativeName>
        <fullName evidence="10">Non-standard purine NTP pyrophosphatase</fullName>
    </alternativeName>
    <alternativeName>
        <fullName evidence="10">Nucleoside-triphosphate diphosphatase</fullName>
    </alternativeName>
    <alternativeName>
        <fullName evidence="10">Nucleoside-triphosphate pyrophosphatase</fullName>
        <shortName evidence="10">NTPase</shortName>
    </alternativeName>
</protein>
<dbReference type="InterPro" id="IPR029001">
    <property type="entry name" value="ITPase-like_fam"/>
</dbReference>
<evidence type="ECO:0000256" key="1">
    <source>
        <dbReference type="ARBA" id="ARBA00008023"/>
    </source>
</evidence>
<feature type="active site" description="Proton acceptor" evidence="10">
    <location>
        <position position="67"/>
    </location>
</feature>
<keyword evidence="3 10" id="KW-0479">Metal-binding</keyword>
<evidence type="ECO:0000256" key="2">
    <source>
        <dbReference type="ARBA" id="ARBA00011738"/>
    </source>
</evidence>
<dbReference type="InterPro" id="IPR002637">
    <property type="entry name" value="RdgB/HAM1"/>
</dbReference>
<dbReference type="InterPro" id="IPR020922">
    <property type="entry name" value="dITP/XTP_pyrophosphatase"/>
</dbReference>
<dbReference type="Pfam" id="PF01725">
    <property type="entry name" value="Ham1p_like"/>
    <property type="match status" value="1"/>
</dbReference>
<evidence type="ECO:0000256" key="3">
    <source>
        <dbReference type="ARBA" id="ARBA00022723"/>
    </source>
</evidence>
<dbReference type="AlphaFoldDB" id="A0A2T1C6A3"/>
<gene>
    <name evidence="12" type="primary">rdgB</name>
    <name evidence="12" type="ORF">C7B64_07070</name>
</gene>
<evidence type="ECO:0000256" key="7">
    <source>
        <dbReference type="ARBA" id="ARBA00023080"/>
    </source>
</evidence>
<dbReference type="FunFam" id="3.90.950.10:FF:000001">
    <property type="entry name" value="dITP/XTP pyrophosphatase"/>
    <property type="match status" value="1"/>
</dbReference>
<feature type="binding site" evidence="10">
    <location>
        <position position="180"/>
    </location>
    <ligand>
        <name>substrate</name>
    </ligand>
</feature>
<comment type="similarity">
    <text evidence="1 10 11">Belongs to the HAM1 NTPase family.</text>
</comment>
<proteinExistence type="inferred from homology"/>
<comment type="catalytic activity">
    <reaction evidence="8 10">
        <text>dITP + H2O = dIMP + diphosphate + H(+)</text>
        <dbReference type="Rhea" id="RHEA:28342"/>
        <dbReference type="ChEBI" id="CHEBI:15377"/>
        <dbReference type="ChEBI" id="CHEBI:15378"/>
        <dbReference type="ChEBI" id="CHEBI:33019"/>
        <dbReference type="ChEBI" id="CHEBI:61194"/>
        <dbReference type="ChEBI" id="CHEBI:61382"/>
        <dbReference type="EC" id="3.6.1.66"/>
    </reaction>
</comment>
<evidence type="ECO:0000256" key="10">
    <source>
        <dbReference type="HAMAP-Rule" id="MF_01405"/>
    </source>
</evidence>
<keyword evidence="4 10" id="KW-0547">Nucleotide-binding</keyword>